<dbReference type="InterPro" id="IPR011990">
    <property type="entry name" value="TPR-like_helical_dom_sf"/>
</dbReference>
<keyword evidence="6" id="KW-1185">Reference proteome</keyword>
<evidence type="ECO:0000256" key="3">
    <source>
        <dbReference type="PROSITE-ProRule" id="PRU00708"/>
    </source>
</evidence>
<dbReference type="PROSITE" id="PS51375">
    <property type="entry name" value="PPR"/>
    <property type="match status" value="2"/>
</dbReference>
<evidence type="ECO:0000313" key="5">
    <source>
        <dbReference type="EMBL" id="KAK4258254.1"/>
    </source>
</evidence>
<keyword evidence="2" id="KW-0677">Repeat</keyword>
<feature type="repeat" description="PPR" evidence="3">
    <location>
        <begin position="254"/>
        <end position="288"/>
    </location>
</feature>
<sequence>MNNVLKLHAQLIKLGQHGKPSSLSNLLQCCLASANSLCDAAFYAHSLLLHYPDFDTVAYNSVLRVLPRWSLLRTCSLFSQMHRAGVRPDNFTFPFVLKACSPLKRGFDLSSLIVKLGFDSDIYVQNALINFYGCCGFVDMALKLFDEMPQKDLVSWSSMISCLDKNDLVFESLVFFQRMQLEEDVKPDGVIMLSVISAISNLGALELAIWAHVFIARSGLPLTVSLGTSLIDMYSRCGCIDRSIKMFNEMPVKNVITWTTFITGLAVHGYGREALNAFYEMEKYHLKPDSVAFIGALLACSHSGLVEEGRKVFESMRNKYHIEPLLEHYGCMVDLLGRAGLLHEAFKLVEEMPIKPNSIIWRTLLGSCVKHNHLKLAEKARSQILELDPHHDGDYVLLSNVYGGVGKWTEKAGLRNSMKENKIIKEPGHSLINIDQAIHEFVSGDCSHPQWEEIRKLLVSVIDTVKVGGYSPNTSTVLHDIQEEEKEHSLSYHSEKLAVAYMLLNHQDRKTIRIIKNLRICCDCHDFMKHVSNIFDKNIIIRDRTRFHHFRKGSCSCRDYW</sequence>
<dbReference type="FunFam" id="1.25.40.10:FF:000427">
    <property type="entry name" value="Pentatricopeptide repeat-containing protein chloroplastic"/>
    <property type="match status" value="1"/>
</dbReference>
<dbReference type="Pfam" id="PF20431">
    <property type="entry name" value="E_motif"/>
    <property type="match status" value="1"/>
</dbReference>
<comment type="caution">
    <text evidence="5">The sequence shown here is derived from an EMBL/GenBank/DDBJ whole genome shotgun (WGS) entry which is preliminary data.</text>
</comment>
<accession>A0AAE1IXZ9</accession>
<dbReference type="PANTHER" id="PTHR47926">
    <property type="entry name" value="PENTATRICOPEPTIDE REPEAT-CONTAINING PROTEIN"/>
    <property type="match status" value="1"/>
</dbReference>
<dbReference type="FunFam" id="1.25.40.10:FF:000690">
    <property type="entry name" value="Pentatricopeptide repeat-containing protein"/>
    <property type="match status" value="1"/>
</dbReference>
<feature type="repeat" description="PPR" evidence="3">
    <location>
        <begin position="121"/>
        <end position="155"/>
    </location>
</feature>
<gene>
    <name evidence="5" type="ORF">QN277_007725</name>
</gene>
<dbReference type="Gene3D" id="1.25.40.10">
    <property type="entry name" value="Tetratricopeptide repeat domain"/>
    <property type="match status" value="2"/>
</dbReference>
<dbReference type="EMBL" id="JAWXYG010000012">
    <property type="protein sequence ID" value="KAK4258254.1"/>
    <property type="molecule type" value="Genomic_DNA"/>
</dbReference>
<dbReference type="InterPro" id="IPR046960">
    <property type="entry name" value="PPR_At4g14850-like_plant"/>
</dbReference>
<evidence type="ECO:0000256" key="2">
    <source>
        <dbReference type="ARBA" id="ARBA00022737"/>
    </source>
</evidence>
<dbReference type="Proteomes" id="UP001293593">
    <property type="component" value="Unassembled WGS sequence"/>
</dbReference>
<dbReference type="InterPro" id="IPR002885">
    <property type="entry name" value="PPR_rpt"/>
</dbReference>
<dbReference type="NCBIfam" id="TIGR00756">
    <property type="entry name" value="PPR"/>
    <property type="match status" value="2"/>
</dbReference>
<dbReference type="InterPro" id="IPR032867">
    <property type="entry name" value="DYW_dom"/>
</dbReference>
<evidence type="ECO:0000259" key="4">
    <source>
        <dbReference type="Pfam" id="PF14432"/>
    </source>
</evidence>
<dbReference type="Pfam" id="PF01535">
    <property type="entry name" value="PPR"/>
    <property type="match status" value="6"/>
</dbReference>
<dbReference type="GO" id="GO:0009451">
    <property type="term" value="P:RNA modification"/>
    <property type="evidence" value="ECO:0007669"/>
    <property type="project" value="InterPro"/>
</dbReference>
<comment type="similarity">
    <text evidence="1">Belongs to the PPR family. PCMP-H subfamily.</text>
</comment>
<dbReference type="GO" id="GO:0008270">
    <property type="term" value="F:zinc ion binding"/>
    <property type="evidence" value="ECO:0007669"/>
    <property type="project" value="InterPro"/>
</dbReference>
<dbReference type="PANTHER" id="PTHR47926:SF507">
    <property type="entry name" value="DYW DOMAIN-CONTAINING PROTEIN"/>
    <property type="match status" value="1"/>
</dbReference>
<dbReference type="GO" id="GO:0003729">
    <property type="term" value="F:mRNA binding"/>
    <property type="evidence" value="ECO:0007669"/>
    <property type="project" value="UniProtKB-ARBA"/>
</dbReference>
<organism evidence="5 6">
    <name type="scientific">Acacia crassicarpa</name>
    <name type="common">northern wattle</name>
    <dbReference type="NCBI Taxonomy" id="499986"/>
    <lineage>
        <taxon>Eukaryota</taxon>
        <taxon>Viridiplantae</taxon>
        <taxon>Streptophyta</taxon>
        <taxon>Embryophyta</taxon>
        <taxon>Tracheophyta</taxon>
        <taxon>Spermatophyta</taxon>
        <taxon>Magnoliopsida</taxon>
        <taxon>eudicotyledons</taxon>
        <taxon>Gunneridae</taxon>
        <taxon>Pentapetalae</taxon>
        <taxon>rosids</taxon>
        <taxon>fabids</taxon>
        <taxon>Fabales</taxon>
        <taxon>Fabaceae</taxon>
        <taxon>Caesalpinioideae</taxon>
        <taxon>mimosoid clade</taxon>
        <taxon>Acacieae</taxon>
        <taxon>Acacia</taxon>
    </lineage>
</organism>
<dbReference type="InterPro" id="IPR046848">
    <property type="entry name" value="E_motif"/>
</dbReference>
<reference evidence="5" key="1">
    <citation type="submission" date="2023-10" db="EMBL/GenBank/DDBJ databases">
        <title>Chromosome-level genome of the transformable northern wattle, Acacia crassicarpa.</title>
        <authorList>
            <person name="Massaro I."/>
            <person name="Sinha N.R."/>
            <person name="Poethig S."/>
            <person name="Leichty A.R."/>
        </authorList>
    </citation>
    <scope>NUCLEOTIDE SEQUENCE</scope>
    <source>
        <strain evidence="5">Acra3RX</strain>
        <tissue evidence="5">Leaf</tissue>
    </source>
</reference>
<dbReference type="Pfam" id="PF14432">
    <property type="entry name" value="DYW_deaminase"/>
    <property type="match status" value="1"/>
</dbReference>
<feature type="domain" description="DYW" evidence="4">
    <location>
        <begin position="469"/>
        <end position="561"/>
    </location>
</feature>
<evidence type="ECO:0000256" key="1">
    <source>
        <dbReference type="ARBA" id="ARBA00006643"/>
    </source>
</evidence>
<evidence type="ECO:0000313" key="6">
    <source>
        <dbReference type="Proteomes" id="UP001293593"/>
    </source>
</evidence>
<proteinExistence type="inferred from homology"/>
<dbReference type="AlphaFoldDB" id="A0AAE1IXZ9"/>
<name>A0AAE1IXZ9_9FABA</name>
<protein>
    <recommendedName>
        <fullName evidence="4">DYW domain-containing protein</fullName>
    </recommendedName>
</protein>